<proteinExistence type="inferred from homology"/>
<dbReference type="GO" id="GO:0043065">
    <property type="term" value="P:positive regulation of apoptotic process"/>
    <property type="evidence" value="ECO:0007669"/>
    <property type="project" value="Ensembl"/>
</dbReference>
<dbReference type="InterPro" id="IPR040205">
    <property type="entry name" value="HIN-200"/>
</dbReference>
<dbReference type="Pfam" id="PF02760">
    <property type="entry name" value="HIN"/>
    <property type="match status" value="1"/>
</dbReference>
<gene>
    <name evidence="7" type="primary">MNDA</name>
</gene>
<dbReference type="FunFam" id="2.40.50.140:FF:000105">
    <property type="entry name" value="Myeloid cell nuclear differentiation antigen"/>
    <property type="match status" value="1"/>
</dbReference>
<dbReference type="GO" id="GO:0006974">
    <property type="term" value="P:DNA damage response"/>
    <property type="evidence" value="ECO:0007669"/>
    <property type="project" value="Ensembl"/>
</dbReference>
<evidence type="ECO:0000259" key="5">
    <source>
        <dbReference type="PROSITE" id="PS50824"/>
    </source>
</evidence>
<organism evidence="7 8">
    <name type="scientific">Catagonus wagneri</name>
    <name type="common">Chacoan peccary</name>
    <dbReference type="NCBI Taxonomy" id="51154"/>
    <lineage>
        <taxon>Eukaryota</taxon>
        <taxon>Metazoa</taxon>
        <taxon>Chordata</taxon>
        <taxon>Craniata</taxon>
        <taxon>Vertebrata</taxon>
        <taxon>Euteleostomi</taxon>
        <taxon>Mammalia</taxon>
        <taxon>Eutheria</taxon>
        <taxon>Laurasiatheria</taxon>
        <taxon>Artiodactyla</taxon>
        <taxon>Suina</taxon>
        <taxon>Tayassuidae</taxon>
        <taxon>Catagonus</taxon>
    </lineage>
</organism>
<dbReference type="Proteomes" id="UP000694540">
    <property type="component" value="Unplaced"/>
</dbReference>
<dbReference type="GO" id="GO:0005730">
    <property type="term" value="C:nucleolus"/>
    <property type="evidence" value="ECO:0007669"/>
    <property type="project" value="Ensembl"/>
</dbReference>
<evidence type="ECO:0000256" key="1">
    <source>
        <dbReference type="ARBA" id="ARBA00004123"/>
    </source>
</evidence>
<comment type="subcellular location">
    <subcellularLocation>
        <location evidence="1">Nucleus</location>
    </subcellularLocation>
</comment>
<feature type="region of interest" description="Disordered" evidence="4">
    <location>
        <begin position="114"/>
        <end position="167"/>
    </location>
</feature>
<dbReference type="InterPro" id="IPR012340">
    <property type="entry name" value="NA-bd_OB-fold"/>
</dbReference>
<dbReference type="GO" id="GO:0050853">
    <property type="term" value="P:B cell receptor signaling pathway"/>
    <property type="evidence" value="ECO:0007669"/>
    <property type="project" value="Ensembl"/>
</dbReference>
<dbReference type="SUPFAM" id="SSF159141">
    <property type="entry name" value="HIN-2000 domain-like"/>
    <property type="match status" value="2"/>
</dbReference>
<dbReference type="PANTHER" id="PTHR12200:SF25">
    <property type="entry name" value="PYRIN AND HIN DOMAIN-CONTAINING PROTEIN 1"/>
    <property type="match status" value="1"/>
</dbReference>
<evidence type="ECO:0000259" key="6">
    <source>
        <dbReference type="PROSITE" id="PS50834"/>
    </source>
</evidence>
<reference evidence="7" key="2">
    <citation type="submission" date="2025-09" db="UniProtKB">
        <authorList>
            <consortium name="Ensembl"/>
        </authorList>
    </citation>
    <scope>IDENTIFICATION</scope>
</reference>
<dbReference type="GO" id="GO:0005829">
    <property type="term" value="C:cytosol"/>
    <property type="evidence" value="ECO:0007669"/>
    <property type="project" value="Ensembl"/>
</dbReference>
<dbReference type="GeneTree" id="ENSGT00390000013296"/>
<dbReference type="FunFam" id="1.10.533.10:FF:000011">
    <property type="entry name" value="Myeloid cell nuclear differentiation antigen"/>
    <property type="match status" value="1"/>
</dbReference>
<reference evidence="7" key="1">
    <citation type="submission" date="2025-08" db="UniProtKB">
        <authorList>
            <consortium name="Ensembl"/>
        </authorList>
    </citation>
    <scope>IDENTIFICATION</scope>
</reference>
<evidence type="ECO:0000313" key="8">
    <source>
        <dbReference type="Proteomes" id="UP000694540"/>
    </source>
</evidence>
<dbReference type="Gene3D" id="2.40.50.140">
    <property type="entry name" value="Nucleic acid-binding proteins"/>
    <property type="match status" value="2"/>
</dbReference>
<sequence length="372" mass="42440">MTNEYKKIFLLKGLENIDDYHFSMIKSLLAQDLGLTRDMQDNYNRIKIADLMELKFPGVACVDMLEDLLSNMTKYQDLAKALREEKIKGNWESFLGTWESKKLNYFQKRKTSTLGETGTKRKKVSREQTQSASPSRSSTSTTTGFPPLPQTSSSASSSAHLPPNQKNWVLQKGPMTVMVLKATEPFEYESPEEGESTMFHATVVTASQFFQVKVFNTNLKEKFTKQKFITISDYSEYRGTLAINRASSVSEAGLDQKFKVPKHIIKRASETPKINSILKMAPGTIVYGLFVLHQKKVHRTNTIYEIQDNTGKMDVMGNGKWHNMNCEKGDKLRLYSFQLKTVKTLKLTCELHSLIQNKEKVNREVKGKMENV</sequence>
<keyword evidence="3" id="KW-0539">Nucleus</keyword>
<protein>
    <submittedName>
        <fullName evidence="7">Myeloid cell nuclear differentiation antigen</fullName>
    </submittedName>
</protein>
<dbReference type="GO" id="GO:0005654">
    <property type="term" value="C:nucleoplasm"/>
    <property type="evidence" value="ECO:0007669"/>
    <property type="project" value="Ensembl"/>
</dbReference>
<dbReference type="InterPro" id="IPR004020">
    <property type="entry name" value="DAPIN"/>
</dbReference>
<accession>A0A8C3X2I8</accession>
<dbReference type="PROSITE" id="PS50834">
    <property type="entry name" value="HIN_200"/>
    <property type="match status" value="1"/>
</dbReference>
<comment type="similarity">
    <text evidence="2">Belongs to the HIN-200 family.</text>
</comment>
<dbReference type="Pfam" id="PF02758">
    <property type="entry name" value="PYRIN"/>
    <property type="match status" value="1"/>
</dbReference>
<dbReference type="InterPro" id="IPR011029">
    <property type="entry name" value="DEATH-like_dom_sf"/>
</dbReference>
<name>A0A8C3X2I8_9CETA</name>
<dbReference type="GO" id="GO:0030889">
    <property type="term" value="P:negative regulation of B cell proliferation"/>
    <property type="evidence" value="ECO:0007669"/>
    <property type="project" value="Ensembl"/>
</dbReference>
<dbReference type="PANTHER" id="PTHR12200">
    <property type="entry name" value="INTERFERON-INDUCIBLE PROTEIN AIM2 FAMILY MEMBER"/>
    <property type="match status" value="1"/>
</dbReference>
<keyword evidence="8" id="KW-1185">Reference proteome</keyword>
<dbReference type="SUPFAM" id="SSF47986">
    <property type="entry name" value="DEATH domain"/>
    <property type="match status" value="1"/>
</dbReference>
<evidence type="ECO:0000256" key="4">
    <source>
        <dbReference type="SAM" id="MobiDB-lite"/>
    </source>
</evidence>
<dbReference type="GO" id="GO:0002218">
    <property type="term" value="P:activation of innate immune response"/>
    <property type="evidence" value="ECO:0007669"/>
    <property type="project" value="InterPro"/>
</dbReference>
<dbReference type="InterPro" id="IPR004021">
    <property type="entry name" value="HIN200/IF120x"/>
</dbReference>
<dbReference type="PROSITE" id="PS50824">
    <property type="entry name" value="DAPIN"/>
    <property type="match status" value="1"/>
</dbReference>
<dbReference type="FunFam" id="2.40.50.140:FF:000101">
    <property type="entry name" value="Myeloid cell nuclear differentiation antigen"/>
    <property type="match status" value="1"/>
</dbReference>
<dbReference type="AlphaFoldDB" id="A0A8C3X2I8"/>
<feature type="compositionally biased region" description="Low complexity" evidence="4">
    <location>
        <begin position="129"/>
        <end position="143"/>
    </location>
</feature>
<dbReference type="GO" id="GO:0035458">
    <property type="term" value="P:cellular response to interferon-beta"/>
    <property type="evidence" value="ECO:0007669"/>
    <property type="project" value="InterPro"/>
</dbReference>
<feature type="domain" description="Pyrin" evidence="5">
    <location>
        <begin position="1"/>
        <end position="88"/>
    </location>
</feature>
<dbReference type="CDD" id="cd08305">
    <property type="entry name" value="Pyrin"/>
    <property type="match status" value="1"/>
</dbReference>
<feature type="domain" description="HIN-200" evidence="6">
    <location>
        <begin position="169"/>
        <end position="358"/>
    </location>
</feature>
<evidence type="ECO:0000256" key="3">
    <source>
        <dbReference type="ARBA" id="ARBA00023242"/>
    </source>
</evidence>
<dbReference type="Ensembl" id="ENSCWAT00000022925.1">
    <property type="protein sequence ID" value="ENSCWAP00000021140.1"/>
    <property type="gene ID" value="ENSCWAG00000016119.1"/>
</dbReference>
<dbReference type="SMART" id="SM01289">
    <property type="entry name" value="PYRIN"/>
    <property type="match status" value="1"/>
</dbReference>
<dbReference type="GO" id="GO:0003690">
    <property type="term" value="F:double-stranded DNA binding"/>
    <property type="evidence" value="ECO:0007669"/>
    <property type="project" value="TreeGrafter"/>
</dbReference>
<dbReference type="Gene3D" id="1.10.533.10">
    <property type="entry name" value="Death Domain, Fas"/>
    <property type="match status" value="1"/>
</dbReference>
<evidence type="ECO:0000256" key="2">
    <source>
        <dbReference type="ARBA" id="ARBA00008647"/>
    </source>
</evidence>
<evidence type="ECO:0000313" key="7">
    <source>
        <dbReference type="Ensembl" id="ENSCWAP00000021140.1"/>
    </source>
</evidence>